<evidence type="ECO:0000313" key="1">
    <source>
        <dbReference type="EMBL" id="CDW81996.1"/>
    </source>
</evidence>
<gene>
    <name evidence="1" type="primary">Contig6950.g7442</name>
    <name evidence="1" type="ORF">STYLEM_11021</name>
</gene>
<name>A0A078AJC9_STYLE</name>
<dbReference type="InParanoid" id="A0A078AJC9"/>
<dbReference type="Proteomes" id="UP000039865">
    <property type="component" value="Unassembled WGS sequence"/>
</dbReference>
<organism evidence="1 2">
    <name type="scientific">Stylonychia lemnae</name>
    <name type="common">Ciliate</name>
    <dbReference type="NCBI Taxonomy" id="5949"/>
    <lineage>
        <taxon>Eukaryota</taxon>
        <taxon>Sar</taxon>
        <taxon>Alveolata</taxon>
        <taxon>Ciliophora</taxon>
        <taxon>Intramacronucleata</taxon>
        <taxon>Spirotrichea</taxon>
        <taxon>Stichotrichia</taxon>
        <taxon>Sporadotrichida</taxon>
        <taxon>Oxytrichidae</taxon>
        <taxon>Stylonychinae</taxon>
        <taxon>Stylonychia</taxon>
    </lineage>
</organism>
<sequence>MPIDQTYQLVKVQTSMVGVSCLDIGFTTASRFVSQILQRWLDMIRQGVTLSYGARERWTCEKSLNSHHCHWQFHHCLMIVGPRIHSTCCHTARGPHSQRPNSC</sequence>
<dbReference type="EMBL" id="CCKQ01010481">
    <property type="protein sequence ID" value="CDW81996.1"/>
    <property type="molecule type" value="Genomic_DNA"/>
</dbReference>
<reference evidence="1 2" key="1">
    <citation type="submission" date="2014-06" db="EMBL/GenBank/DDBJ databases">
        <authorList>
            <person name="Swart Estienne"/>
        </authorList>
    </citation>
    <scope>NUCLEOTIDE SEQUENCE [LARGE SCALE GENOMIC DNA]</scope>
    <source>
        <strain evidence="1 2">130c</strain>
    </source>
</reference>
<protein>
    <submittedName>
        <fullName evidence="1">Uncharacterized protein</fullName>
    </submittedName>
</protein>
<keyword evidence="2" id="KW-1185">Reference proteome</keyword>
<evidence type="ECO:0000313" key="2">
    <source>
        <dbReference type="Proteomes" id="UP000039865"/>
    </source>
</evidence>
<dbReference type="AlphaFoldDB" id="A0A078AJC9"/>
<proteinExistence type="predicted"/>
<accession>A0A078AJC9</accession>